<accession>A0ABS6E9R6</accession>
<evidence type="ECO:0000313" key="3">
    <source>
        <dbReference type="Proteomes" id="UP000749471"/>
    </source>
</evidence>
<proteinExistence type="predicted"/>
<dbReference type="Proteomes" id="UP000749471">
    <property type="component" value="Unassembled WGS sequence"/>
</dbReference>
<organism evidence="2 3">
    <name type="scientific">Tissierella simiarum</name>
    <dbReference type="NCBI Taxonomy" id="2841534"/>
    <lineage>
        <taxon>Bacteria</taxon>
        <taxon>Bacillati</taxon>
        <taxon>Bacillota</taxon>
        <taxon>Tissierellia</taxon>
        <taxon>Tissierellales</taxon>
        <taxon>Tissierellaceae</taxon>
        <taxon>Tissierella</taxon>
    </lineage>
</organism>
<keyword evidence="3" id="KW-1185">Reference proteome</keyword>
<dbReference type="RefSeq" id="WP_216521442.1">
    <property type="nucleotide sequence ID" value="NZ_JAHLPM010000017.1"/>
</dbReference>
<name>A0ABS6E9R6_9FIRM</name>
<evidence type="ECO:0000259" key="1">
    <source>
        <dbReference type="Pfam" id="PF00882"/>
    </source>
</evidence>
<sequence>MFQIFGDTHKIIATNMYNSIFDTYGIKLDKDKLLWGSVAPDILPQLKLRRHYKEESLNFIVNEIMKVIFISRYIEFNKKLDPIAMKLLSKKIGIISHYLSDYVCLPHAQRWTFADSMIKHIKYESKLNDYVINHSFKKNVINLEDIDIYQGEVIRLRNKIKQYIEKVIEEYSLKTSFENDLNFSLSLSLKISYFIIDTIIAYSEEIDRQFAFEI</sequence>
<comment type="caution">
    <text evidence="2">The sequence shown here is derived from an EMBL/GenBank/DDBJ whole genome shotgun (WGS) entry which is preliminary data.</text>
</comment>
<gene>
    <name evidence="2" type="ORF">KQI42_16780</name>
</gene>
<protein>
    <submittedName>
        <fullName evidence="2">Zinc dependent phospholipase C family protein</fullName>
    </submittedName>
</protein>
<dbReference type="InterPro" id="IPR029002">
    <property type="entry name" value="PLPC/GPLD1"/>
</dbReference>
<dbReference type="EMBL" id="JAHLPM010000017">
    <property type="protein sequence ID" value="MBU5439672.1"/>
    <property type="molecule type" value="Genomic_DNA"/>
</dbReference>
<dbReference type="Pfam" id="PF00882">
    <property type="entry name" value="Zn_dep_PLPC"/>
    <property type="match status" value="1"/>
</dbReference>
<feature type="domain" description="Phospholipase C/D" evidence="1">
    <location>
        <begin position="8"/>
        <end position="168"/>
    </location>
</feature>
<evidence type="ECO:0000313" key="2">
    <source>
        <dbReference type="EMBL" id="MBU5439672.1"/>
    </source>
</evidence>
<reference evidence="2 3" key="1">
    <citation type="submission" date="2021-06" db="EMBL/GenBank/DDBJ databases">
        <authorList>
            <person name="Sun Q."/>
            <person name="Li D."/>
        </authorList>
    </citation>
    <scope>NUCLEOTIDE SEQUENCE [LARGE SCALE GENOMIC DNA]</scope>
    <source>
        <strain evidence="2 3">MSJ-40</strain>
    </source>
</reference>